<organism evidence="1 2">
    <name type="scientific">Trifolium medium</name>
    <dbReference type="NCBI Taxonomy" id="97028"/>
    <lineage>
        <taxon>Eukaryota</taxon>
        <taxon>Viridiplantae</taxon>
        <taxon>Streptophyta</taxon>
        <taxon>Embryophyta</taxon>
        <taxon>Tracheophyta</taxon>
        <taxon>Spermatophyta</taxon>
        <taxon>Magnoliopsida</taxon>
        <taxon>eudicotyledons</taxon>
        <taxon>Gunneridae</taxon>
        <taxon>Pentapetalae</taxon>
        <taxon>rosids</taxon>
        <taxon>fabids</taxon>
        <taxon>Fabales</taxon>
        <taxon>Fabaceae</taxon>
        <taxon>Papilionoideae</taxon>
        <taxon>50 kb inversion clade</taxon>
        <taxon>NPAAA clade</taxon>
        <taxon>Hologalegina</taxon>
        <taxon>IRL clade</taxon>
        <taxon>Trifolieae</taxon>
        <taxon>Trifolium</taxon>
    </lineage>
</organism>
<feature type="non-terminal residue" evidence="1">
    <location>
        <position position="167"/>
    </location>
</feature>
<evidence type="ECO:0000313" key="1">
    <source>
        <dbReference type="EMBL" id="MCI28141.1"/>
    </source>
</evidence>
<name>A0A392QUU0_9FABA</name>
<evidence type="ECO:0000313" key="2">
    <source>
        <dbReference type="Proteomes" id="UP000265520"/>
    </source>
</evidence>
<accession>A0A392QUU0</accession>
<dbReference type="Proteomes" id="UP000265520">
    <property type="component" value="Unassembled WGS sequence"/>
</dbReference>
<keyword evidence="2" id="KW-1185">Reference proteome</keyword>
<dbReference type="AlphaFoldDB" id="A0A392QUU0"/>
<proteinExistence type="predicted"/>
<reference evidence="1 2" key="1">
    <citation type="journal article" date="2018" name="Front. Plant Sci.">
        <title>Red Clover (Trifolium pratense) and Zigzag Clover (T. medium) - A Picture of Genomic Similarities and Differences.</title>
        <authorList>
            <person name="Dluhosova J."/>
            <person name="Istvanek J."/>
            <person name="Nedelnik J."/>
            <person name="Repkova J."/>
        </authorList>
    </citation>
    <scope>NUCLEOTIDE SEQUENCE [LARGE SCALE GENOMIC DNA]</scope>
    <source>
        <strain evidence="2">cv. 10/8</strain>
        <tissue evidence="1">Leaf</tissue>
    </source>
</reference>
<protein>
    <submittedName>
        <fullName evidence="1">Uncharacterized protein</fullName>
    </submittedName>
</protein>
<comment type="caution">
    <text evidence="1">The sequence shown here is derived from an EMBL/GenBank/DDBJ whole genome shotgun (WGS) entry which is preliminary data.</text>
</comment>
<dbReference type="EMBL" id="LXQA010163754">
    <property type="protein sequence ID" value="MCI28141.1"/>
    <property type="molecule type" value="Genomic_DNA"/>
</dbReference>
<sequence length="167" mass="19426">MCLLYKLLFKVLIKSIVPREGGEPHMSWVQRHILLMLIEEEQIHLPTYIFNRLCEAVEEGSQKVNCHIHYCRLLSEFFHQAGLIKALEDINASEFLKKTVGDVMNASILVHMRLKSNLNEIIISDKTFRVKSKRRVFVDKYPSIPKLNDLLVISDYINKESESLTKV</sequence>